<evidence type="ECO:0008006" key="3">
    <source>
        <dbReference type="Google" id="ProtNLM"/>
    </source>
</evidence>
<dbReference type="Proteomes" id="UP000314987">
    <property type="component" value="Unassembled WGS sequence"/>
</dbReference>
<reference evidence="1" key="3">
    <citation type="submission" date="2025-09" db="UniProtKB">
        <authorList>
            <consortium name="Ensembl"/>
        </authorList>
    </citation>
    <scope>IDENTIFICATION</scope>
</reference>
<organism evidence="1 2">
    <name type="scientific">Vombatus ursinus</name>
    <name type="common">Common wombat</name>
    <dbReference type="NCBI Taxonomy" id="29139"/>
    <lineage>
        <taxon>Eukaryota</taxon>
        <taxon>Metazoa</taxon>
        <taxon>Chordata</taxon>
        <taxon>Craniata</taxon>
        <taxon>Vertebrata</taxon>
        <taxon>Euteleostomi</taxon>
        <taxon>Mammalia</taxon>
        <taxon>Metatheria</taxon>
        <taxon>Diprotodontia</taxon>
        <taxon>Vombatidae</taxon>
        <taxon>Vombatus</taxon>
    </lineage>
</organism>
<reference evidence="1" key="2">
    <citation type="submission" date="2025-08" db="UniProtKB">
        <authorList>
            <consortium name="Ensembl"/>
        </authorList>
    </citation>
    <scope>IDENTIFICATION</scope>
</reference>
<dbReference type="InterPro" id="IPR015422">
    <property type="entry name" value="PyrdxlP-dep_Trfase_small"/>
</dbReference>
<accession>A0A4X2KT87</accession>
<proteinExistence type="predicted"/>
<reference evidence="2" key="1">
    <citation type="submission" date="2018-12" db="EMBL/GenBank/DDBJ databases">
        <authorList>
            <person name="Yazar S."/>
        </authorList>
    </citation>
    <scope>NUCLEOTIDE SEQUENCE [LARGE SCALE GENOMIC DNA]</scope>
</reference>
<name>A0A4X2KT87_VOMUR</name>
<protein>
    <recommendedName>
        <fullName evidence="3">Aminotransferase class I/classII domain-containing protein</fullName>
    </recommendedName>
</protein>
<evidence type="ECO:0000313" key="2">
    <source>
        <dbReference type="Proteomes" id="UP000314987"/>
    </source>
</evidence>
<evidence type="ECO:0000313" key="1">
    <source>
        <dbReference type="Ensembl" id="ENSVURP00010014933.1"/>
    </source>
</evidence>
<dbReference type="Ensembl" id="ENSVURT00010016970.1">
    <property type="protein sequence ID" value="ENSVURP00010014933.1"/>
    <property type="gene ID" value="ENSVURG00010011424.1"/>
</dbReference>
<dbReference type="AlphaFoldDB" id="A0A4X2KT87"/>
<dbReference type="STRING" id="29139.ENSVURP00010014933"/>
<dbReference type="GeneTree" id="ENSGT00940000155827"/>
<dbReference type="OMA" id="DHEDSIW"/>
<sequence length="70" mass="7979">MSKKFKNARRITGLDSNVWVEFSNLSTYSTVVNFGQGQPHISPPIYVKEELAKVAATHKMNQYTWGFESI</sequence>
<keyword evidence="2" id="KW-1185">Reference proteome</keyword>
<dbReference type="Gene3D" id="3.90.1150.10">
    <property type="entry name" value="Aspartate Aminotransferase, domain 1"/>
    <property type="match status" value="1"/>
</dbReference>